<dbReference type="EMBL" id="CP003740">
    <property type="protein sequence ID" value="AGI66105.1"/>
    <property type="molecule type" value="Genomic_DNA"/>
</dbReference>
<keyword evidence="2" id="KW-1185">Reference proteome</keyword>
<dbReference type="HOGENOM" id="CLU_2181175_0_0_5"/>
<gene>
    <name evidence="1" type="ORF">OAN307_c03520</name>
</gene>
<accession>M9R8L7</accession>
<organism evidence="1 2">
    <name type="scientific">Octadecabacter antarcticus 307</name>
    <dbReference type="NCBI Taxonomy" id="391626"/>
    <lineage>
        <taxon>Bacteria</taxon>
        <taxon>Pseudomonadati</taxon>
        <taxon>Pseudomonadota</taxon>
        <taxon>Alphaproteobacteria</taxon>
        <taxon>Rhodobacterales</taxon>
        <taxon>Roseobacteraceae</taxon>
        <taxon>Octadecabacter</taxon>
    </lineage>
</organism>
<dbReference type="KEGG" id="oat:OAN307_c03520"/>
<protein>
    <submittedName>
        <fullName evidence="1">Uncharacterized protein</fullName>
    </submittedName>
</protein>
<sequence length="109" mass="12189">MRRQSGSASMYHVNRSGTRADVEIQRQYFADVVQAAGRANAEMNPRAAFGEAVSRNGLGNPFSFFSILLDNVAQQCADEVEDKWLDQLGGVDIYTFGHCWTISMHQRTD</sequence>
<dbReference type="Proteomes" id="UP000005307">
    <property type="component" value="Chromosome"/>
</dbReference>
<dbReference type="STRING" id="391626.OAN307_c03520"/>
<evidence type="ECO:0000313" key="2">
    <source>
        <dbReference type="Proteomes" id="UP000005307"/>
    </source>
</evidence>
<name>M9R8L7_9RHOB</name>
<reference evidence="1 2" key="1">
    <citation type="journal article" date="2013" name="PLoS ONE">
        <title>Poles Apart: Arctic and Antarctic Octadecabacter strains Share High Genome Plasticity and a New Type of Xanthorhodopsin.</title>
        <authorList>
            <person name="Vollmers J."/>
            <person name="Voget S."/>
            <person name="Dietrich S."/>
            <person name="Gollnow K."/>
            <person name="Smits M."/>
            <person name="Meyer K."/>
            <person name="Brinkhoff T."/>
            <person name="Simon M."/>
            <person name="Daniel R."/>
        </authorList>
    </citation>
    <scope>NUCLEOTIDE SEQUENCE [LARGE SCALE GENOMIC DNA]</scope>
    <source>
        <strain evidence="1 2">307</strain>
    </source>
</reference>
<dbReference type="AlphaFoldDB" id="M9R8L7"/>
<dbReference type="eggNOG" id="COG0491">
    <property type="taxonomic scope" value="Bacteria"/>
</dbReference>
<proteinExistence type="predicted"/>
<evidence type="ECO:0000313" key="1">
    <source>
        <dbReference type="EMBL" id="AGI66105.1"/>
    </source>
</evidence>